<dbReference type="Proteomes" id="UP000232323">
    <property type="component" value="Unassembled WGS sequence"/>
</dbReference>
<dbReference type="AlphaFoldDB" id="A0A250WYB5"/>
<dbReference type="EMBL" id="BEGY01000014">
    <property type="protein sequence ID" value="GAX75833.1"/>
    <property type="molecule type" value="Genomic_DNA"/>
</dbReference>
<feature type="region of interest" description="Disordered" evidence="1">
    <location>
        <begin position="304"/>
        <end position="349"/>
    </location>
</feature>
<reference evidence="2 3" key="1">
    <citation type="submission" date="2017-08" db="EMBL/GenBank/DDBJ databases">
        <title>Acidophilic green algal genome provides insights into adaptation to an acidic environment.</title>
        <authorList>
            <person name="Hirooka S."/>
            <person name="Hirose Y."/>
            <person name="Kanesaki Y."/>
            <person name="Higuchi S."/>
            <person name="Fujiwara T."/>
            <person name="Onuma R."/>
            <person name="Era A."/>
            <person name="Ohbayashi R."/>
            <person name="Uzuka A."/>
            <person name="Nozaki H."/>
            <person name="Yoshikawa H."/>
            <person name="Miyagishima S.Y."/>
        </authorList>
    </citation>
    <scope>NUCLEOTIDE SEQUENCE [LARGE SCALE GENOMIC DNA]</scope>
    <source>
        <strain evidence="2 3">NIES-2499</strain>
    </source>
</reference>
<feature type="compositionally biased region" description="Low complexity" evidence="1">
    <location>
        <begin position="327"/>
        <end position="339"/>
    </location>
</feature>
<protein>
    <submittedName>
        <fullName evidence="2">Uncharacterized protein</fullName>
    </submittedName>
</protein>
<comment type="caution">
    <text evidence="2">The sequence shown here is derived from an EMBL/GenBank/DDBJ whole genome shotgun (WGS) entry which is preliminary data.</text>
</comment>
<feature type="region of interest" description="Disordered" evidence="1">
    <location>
        <begin position="371"/>
        <end position="390"/>
    </location>
</feature>
<gene>
    <name evidence="2" type="ORF">CEUSTIGMA_g3276.t1</name>
</gene>
<feature type="region of interest" description="Disordered" evidence="1">
    <location>
        <begin position="486"/>
        <end position="511"/>
    </location>
</feature>
<name>A0A250WYB5_9CHLO</name>
<organism evidence="2 3">
    <name type="scientific">Chlamydomonas eustigma</name>
    <dbReference type="NCBI Taxonomy" id="1157962"/>
    <lineage>
        <taxon>Eukaryota</taxon>
        <taxon>Viridiplantae</taxon>
        <taxon>Chlorophyta</taxon>
        <taxon>core chlorophytes</taxon>
        <taxon>Chlorophyceae</taxon>
        <taxon>CS clade</taxon>
        <taxon>Chlamydomonadales</taxon>
        <taxon>Chlamydomonadaceae</taxon>
        <taxon>Chlamydomonas</taxon>
    </lineage>
</organism>
<evidence type="ECO:0000313" key="2">
    <source>
        <dbReference type="EMBL" id="GAX75833.1"/>
    </source>
</evidence>
<accession>A0A250WYB5</accession>
<feature type="region of interest" description="Disordered" evidence="1">
    <location>
        <begin position="445"/>
        <end position="465"/>
    </location>
</feature>
<keyword evidence="3" id="KW-1185">Reference proteome</keyword>
<evidence type="ECO:0000313" key="3">
    <source>
        <dbReference type="Proteomes" id="UP000232323"/>
    </source>
</evidence>
<proteinExistence type="predicted"/>
<sequence length="845" mass="92070">MRSDVAMDVYISLYKRLLEAGQHFSVGRRYPIILKIGMQGPGPVFLGRVIGGEDIFFSTFVQCLCHQCSKLHPGISKPGSCEGQIHWLQNWILHADSSAGLPDQDDDSYEEKVAEYLKNRVLVNEQPFTQYLSSMKEGNPEKWCPWILDLGLSSPRAYEGSAWFRWKQLAPAVFDPDLGVYRATSLETEGEEIEYCFHPLLQFALLADASKPREIPLTSTLTRHVLKPVTKQGQSSDQHLPSAVVCYQPSTSIQHDPVPALSAFHNQHHHPLILSYSTHPPPDTSQLISLNEEGWPAAETTGFLHHHQQQPSSALTPPVGQSLGLDQQQSAPSAPSAPQLHQHTSPTVVVSQEVQPHVNPRSFTAASMPNLMHSNSLNHHSDNPTLHGFQAVSTGSSLSAHVLNTEAQAPQIWARGSSDLMLSASAAPATVATPHLRHYQMLQGQSTPSSSFSSAHMMHGGAQYSSRPLHETGPNEHLIVHQVKPATHDAPSPLQSQHQDSKTAPLPQLASLPTSGASAAFLAPSVSGQGLQYAGIVHSASAMAPGASVPSPPPPPTTTAPLIQLCGTADQRPLHDADVFAISMRQEAEERVTRLPTVGQQAVPAVDDPRHDEWWCNLIDDPAGELMVSKECCVIAQDMTNPISLSAPPLAPPSLSNHHAAQTAVLRSGSSNYVLQPAVPPPCSGDAAEVHCPWPKIPELPDGIVQDEDASLTFKIMQGLYKRHRNSSVDDSYLVLMNLFEHISSAPHMKLKEMWEELQLLPDAAEADDPIGLHLRLSSEDRDNIANGIICCDLEKRVELYRQLQSIQSAIAQRAGQQHVDEVHQQDFMGILSILRVLGGSCSCD</sequence>
<evidence type="ECO:0000256" key="1">
    <source>
        <dbReference type="SAM" id="MobiDB-lite"/>
    </source>
</evidence>